<name>A0A8X6GA37_TRICU</name>
<evidence type="ECO:0000313" key="2">
    <source>
        <dbReference type="EMBL" id="GFQ99357.1"/>
    </source>
</evidence>
<comment type="caution">
    <text evidence="2">The sequence shown here is derived from an EMBL/GenBank/DDBJ whole genome shotgun (WGS) entry which is preliminary data.</text>
</comment>
<dbReference type="Proteomes" id="UP000887116">
    <property type="component" value="Unassembled WGS sequence"/>
</dbReference>
<reference evidence="2" key="1">
    <citation type="submission" date="2020-07" db="EMBL/GenBank/DDBJ databases">
        <title>Multicomponent nature underlies the extraordinary mechanical properties of spider dragline silk.</title>
        <authorList>
            <person name="Kono N."/>
            <person name="Nakamura H."/>
            <person name="Mori M."/>
            <person name="Yoshida Y."/>
            <person name="Ohtoshi R."/>
            <person name="Malay A.D."/>
            <person name="Moran D.A.P."/>
            <person name="Tomita M."/>
            <person name="Numata K."/>
            <person name="Arakawa K."/>
        </authorList>
    </citation>
    <scope>NUCLEOTIDE SEQUENCE</scope>
</reference>
<proteinExistence type="predicted"/>
<gene>
    <name evidence="2" type="primary">PO21_49</name>
    <name evidence="2" type="ORF">TNCT_733731</name>
</gene>
<accession>A0A8X6GA37</accession>
<protein>
    <submittedName>
        <fullName evidence="2">Retrovirus-related Pol polyprotein from type-1 retrotransposable element R2</fullName>
    </submittedName>
</protein>
<keyword evidence="3" id="KW-1185">Reference proteome</keyword>
<dbReference type="PANTHER" id="PTHR19446">
    <property type="entry name" value="REVERSE TRANSCRIPTASES"/>
    <property type="match status" value="1"/>
</dbReference>
<organism evidence="2 3">
    <name type="scientific">Trichonephila clavata</name>
    <name type="common">Joro spider</name>
    <name type="synonym">Nephila clavata</name>
    <dbReference type="NCBI Taxonomy" id="2740835"/>
    <lineage>
        <taxon>Eukaryota</taxon>
        <taxon>Metazoa</taxon>
        <taxon>Ecdysozoa</taxon>
        <taxon>Arthropoda</taxon>
        <taxon>Chelicerata</taxon>
        <taxon>Arachnida</taxon>
        <taxon>Araneae</taxon>
        <taxon>Araneomorphae</taxon>
        <taxon>Entelegynae</taxon>
        <taxon>Araneoidea</taxon>
        <taxon>Nephilidae</taxon>
        <taxon>Trichonephila</taxon>
    </lineage>
</organism>
<dbReference type="OrthoDB" id="6628767at2759"/>
<dbReference type="EMBL" id="BMAO01024990">
    <property type="protein sequence ID" value="GFQ99357.1"/>
    <property type="molecule type" value="Genomic_DNA"/>
</dbReference>
<evidence type="ECO:0000256" key="1">
    <source>
        <dbReference type="SAM" id="MobiDB-lite"/>
    </source>
</evidence>
<sequence length="269" mass="29929">MPQLVIPTSTSKSKKLDPISSGDPGSSRLAPPSTSSAVAVVETPEQQEEDVRNTANIALPTVLDCFVDALDSLLDVDELSGRAQHFENLVDNVVLTVQEHFRPPVVETPSQDFVTECLKSCENSAPGPDLISYKHWREIDPNCRILTKIFNICLKLSDIPGRWKCSNTILIQKSDEPSSLSDWQPISLSDTAYKLFSKCLAKKLSDWCETYEVLSPAEKGFSPFDGVIEHNFILSEHLETARRDKCERFVAWLDIANAFGLVLHGIILE</sequence>
<evidence type="ECO:0000313" key="3">
    <source>
        <dbReference type="Proteomes" id="UP000887116"/>
    </source>
</evidence>
<dbReference type="AlphaFoldDB" id="A0A8X6GA37"/>
<feature type="region of interest" description="Disordered" evidence="1">
    <location>
        <begin position="1"/>
        <end position="49"/>
    </location>
</feature>
<feature type="compositionally biased region" description="Polar residues" evidence="1">
    <location>
        <begin position="1"/>
        <end position="11"/>
    </location>
</feature>